<keyword evidence="1" id="KW-1133">Transmembrane helix</keyword>
<dbReference type="AlphaFoldDB" id="A0A5B8SNU8"/>
<dbReference type="KEGG" id="paur:FGL86_06970"/>
<protein>
    <recommendedName>
        <fullName evidence="4">Preprotein translocase subunit YajC</fullName>
    </recommendedName>
</protein>
<feature type="transmembrane region" description="Helical" evidence="1">
    <location>
        <begin position="6"/>
        <end position="22"/>
    </location>
</feature>
<accession>A0A5B8SNU8</accession>
<proteinExistence type="predicted"/>
<keyword evidence="1" id="KW-0812">Transmembrane</keyword>
<evidence type="ECO:0000313" key="2">
    <source>
        <dbReference type="EMBL" id="QEA38842.1"/>
    </source>
</evidence>
<name>A0A5B8SNU8_9GAMM</name>
<sequence length="82" mass="10054">MNLLIIRLIIFGVLLYAGLKLYRMYREWARERDADQSSRRLDDGHMVRCTYCHVHLPEEDALRERGEWFCCLDHKHRYLEEQ</sequence>
<dbReference type="InterPro" id="IPR049708">
    <property type="entry name" value="PP0621-like"/>
</dbReference>
<dbReference type="NCBIfam" id="NF041023">
    <property type="entry name" value="PP0621_fam"/>
    <property type="match status" value="1"/>
</dbReference>
<dbReference type="OrthoDB" id="9814432at2"/>
<dbReference type="Proteomes" id="UP000321272">
    <property type="component" value="Chromosome"/>
</dbReference>
<dbReference type="RefSeq" id="WP_147183898.1">
    <property type="nucleotide sequence ID" value="NZ_CP042382.1"/>
</dbReference>
<reference evidence="2 3" key="1">
    <citation type="submission" date="2019-06" db="EMBL/GenBank/DDBJ databases">
        <title>Genome analyses of bacteria isolated from kimchi.</title>
        <authorList>
            <person name="Lee S."/>
            <person name="Ahn S."/>
            <person name="Roh S."/>
        </authorList>
    </citation>
    <scope>NUCLEOTIDE SEQUENCE [LARGE SCALE GENOMIC DNA]</scope>
    <source>
        <strain evidence="2 3">CBA4606</strain>
    </source>
</reference>
<evidence type="ECO:0008006" key="4">
    <source>
        <dbReference type="Google" id="ProtNLM"/>
    </source>
</evidence>
<organism evidence="2 3">
    <name type="scientific">Pistricoccus aurantiacus</name>
    <dbReference type="NCBI Taxonomy" id="1883414"/>
    <lineage>
        <taxon>Bacteria</taxon>
        <taxon>Pseudomonadati</taxon>
        <taxon>Pseudomonadota</taxon>
        <taxon>Gammaproteobacteria</taxon>
        <taxon>Oceanospirillales</taxon>
        <taxon>Halomonadaceae</taxon>
        <taxon>Pistricoccus</taxon>
    </lineage>
</organism>
<keyword evidence="1" id="KW-0472">Membrane</keyword>
<evidence type="ECO:0000313" key="3">
    <source>
        <dbReference type="Proteomes" id="UP000321272"/>
    </source>
</evidence>
<gene>
    <name evidence="2" type="ORF">FGL86_06970</name>
</gene>
<evidence type="ECO:0000256" key="1">
    <source>
        <dbReference type="SAM" id="Phobius"/>
    </source>
</evidence>
<dbReference type="EMBL" id="CP042382">
    <property type="protein sequence ID" value="QEA38842.1"/>
    <property type="molecule type" value="Genomic_DNA"/>
</dbReference>
<keyword evidence="3" id="KW-1185">Reference proteome</keyword>